<sequence length="248" mass="27532">MTAGGKILLVDDDSRLRAMLVRYLEGQGFVVHAAASGVQMDRQLERECYNLLLLDVLMPGEDGFSICQRLRVQEPHLPIIMLTARGDLSDRVQGLDVGADDYLPKPFEPQELVARIRAVLRRSQDLRSSDPTPGVLVFGPFRLALDSRSLWRNDEKISLTDSEFSILHALASHPWQPLSRDRLLAMTRGNDDATPGSRGIDVFISRLRRLIEDDPGEPHYIQTVWGRGYVLVPDGGGATPREGGVLPG</sequence>
<keyword evidence="12" id="KW-1185">Reference proteome</keyword>
<dbReference type="AlphaFoldDB" id="A0A060UQH5"/>
<evidence type="ECO:0000256" key="1">
    <source>
        <dbReference type="ARBA" id="ARBA00022553"/>
    </source>
</evidence>
<evidence type="ECO:0000256" key="6">
    <source>
        <dbReference type="PROSITE-ProRule" id="PRU00169"/>
    </source>
</evidence>
<keyword evidence="1 6" id="KW-0597">Phosphoprotein</keyword>
<dbReference type="GO" id="GO:0005829">
    <property type="term" value="C:cytosol"/>
    <property type="evidence" value="ECO:0007669"/>
    <property type="project" value="TreeGrafter"/>
</dbReference>
<evidence type="ECO:0000256" key="2">
    <source>
        <dbReference type="ARBA" id="ARBA00023012"/>
    </source>
</evidence>
<dbReference type="Gene3D" id="1.10.10.10">
    <property type="entry name" value="Winged helix-like DNA-binding domain superfamily/Winged helix DNA-binding domain"/>
    <property type="match status" value="1"/>
</dbReference>
<dbReference type="SUPFAM" id="SSF46894">
    <property type="entry name" value="C-terminal effector domain of the bipartite response regulators"/>
    <property type="match status" value="1"/>
</dbReference>
<dbReference type="SMART" id="SM00448">
    <property type="entry name" value="REC"/>
    <property type="match status" value="1"/>
</dbReference>
<dbReference type="GO" id="GO:0000156">
    <property type="term" value="F:phosphorelay response regulator activity"/>
    <property type="evidence" value="ECO:0007669"/>
    <property type="project" value="TreeGrafter"/>
</dbReference>
<dbReference type="Pfam" id="PF00486">
    <property type="entry name" value="Trans_reg_C"/>
    <property type="match status" value="1"/>
</dbReference>
<feature type="domain" description="Response regulatory" evidence="8">
    <location>
        <begin position="6"/>
        <end position="120"/>
    </location>
</feature>
<dbReference type="Proteomes" id="UP000193925">
    <property type="component" value="Chromosome AFERRI"/>
</dbReference>
<reference evidence="10" key="1">
    <citation type="submission" date="2014-03" db="EMBL/GenBank/DDBJ databases">
        <authorList>
            <person name="Genoscope - CEA"/>
        </authorList>
    </citation>
    <scope>NUCLEOTIDE SEQUENCE [LARGE SCALE GENOMIC DNA]</scope>
    <source>
        <strain evidence="10">CF27</strain>
    </source>
</reference>
<dbReference type="SMART" id="SM00862">
    <property type="entry name" value="Trans_reg_C"/>
    <property type="match status" value="1"/>
</dbReference>
<dbReference type="PANTHER" id="PTHR48111">
    <property type="entry name" value="REGULATOR OF RPOS"/>
    <property type="match status" value="1"/>
</dbReference>
<dbReference type="PROSITE" id="PS50110">
    <property type="entry name" value="RESPONSE_REGULATORY"/>
    <property type="match status" value="1"/>
</dbReference>
<dbReference type="InterPro" id="IPR039420">
    <property type="entry name" value="WalR-like"/>
</dbReference>
<evidence type="ECO:0000256" key="5">
    <source>
        <dbReference type="ARBA" id="ARBA00023163"/>
    </source>
</evidence>
<dbReference type="Pfam" id="PF00072">
    <property type="entry name" value="Response_reg"/>
    <property type="match status" value="1"/>
</dbReference>
<dbReference type="GO" id="GO:0000976">
    <property type="term" value="F:transcription cis-regulatory region binding"/>
    <property type="evidence" value="ECO:0007669"/>
    <property type="project" value="TreeGrafter"/>
</dbReference>
<dbReference type="CDD" id="cd17574">
    <property type="entry name" value="REC_OmpR"/>
    <property type="match status" value="1"/>
</dbReference>
<feature type="modified residue" description="4-aspartylphosphate" evidence="6">
    <location>
        <position position="55"/>
    </location>
</feature>
<reference evidence="11 12" key="3">
    <citation type="submission" date="2017-03" db="EMBL/GenBank/DDBJ databases">
        <authorList>
            <person name="Regsiter A."/>
            <person name="William W."/>
        </authorList>
    </citation>
    <scope>NUCLEOTIDE SEQUENCE [LARGE SCALE GENOMIC DNA]</scope>
    <source>
        <strain evidence="11">PRJEB5721</strain>
    </source>
</reference>
<feature type="domain" description="OmpR/PhoB-type" evidence="9">
    <location>
        <begin position="133"/>
        <end position="233"/>
    </location>
</feature>
<keyword evidence="5" id="KW-0804">Transcription</keyword>
<evidence type="ECO:0000256" key="4">
    <source>
        <dbReference type="ARBA" id="ARBA00023125"/>
    </source>
</evidence>
<dbReference type="InterPro" id="IPR036388">
    <property type="entry name" value="WH-like_DNA-bd_sf"/>
</dbReference>
<dbReference type="InterPro" id="IPR011006">
    <property type="entry name" value="CheY-like_superfamily"/>
</dbReference>
<protein>
    <submittedName>
        <fullName evidence="11">DNA-binding response regulator in two-component regulatory system with EnvZ</fullName>
    </submittedName>
    <submittedName>
        <fullName evidence="10">Transcriptional regulatory protein ompR</fullName>
    </submittedName>
</protein>
<name>A0A060UQH5_9PROT</name>
<evidence type="ECO:0000259" key="9">
    <source>
        <dbReference type="PROSITE" id="PS51755"/>
    </source>
</evidence>
<accession>A0A060UQH5</accession>
<dbReference type="GO" id="GO:0032993">
    <property type="term" value="C:protein-DNA complex"/>
    <property type="evidence" value="ECO:0007669"/>
    <property type="project" value="TreeGrafter"/>
</dbReference>
<evidence type="ECO:0000313" key="10">
    <source>
        <dbReference type="EMBL" id="CDQ10877.1"/>
    </source>
</evidence>
<dbReference type="Gene3D" id="6.10.250.690">
    <property type="match status" value="1"/>
</dbReference>
<dbReference type="SUPFAM" id="SSF52172">
    <property type="entry name" value="CheY-like"/>
    <property type="match status" value="1"/>
</dbReference>
<keyword evidence="2" id="KW-0902">Two-component regulatory system</keyword>
<dbReference type="RefSeq" id="WP_035193621.1">
    <property type="nucleotide sequence ID" value="NZ_CCCS020000037.1"/>
</dbReference>
<evidence type="ECO:0000256" key="7">
    <source>
        <dbReference type="PROSITE-ProRule" id="PRU01091"/>
    </source>
</evidence>
<evidence type="ECO:0000259" key="8">
    <source>
        <dbReference type="PROSITE" id="PS50110"/>
    </source>
</evidence>
<keyword evidence="3" id="KW-0805">Transcription regulation</keyword>
<gene>
    <name evidence="10" type="primary">ompR</name>
    <name evidence="11" type="ORF">AFERRI_20805</name>
    <name evidence="10" type="ORF">AFERRI_420175</name>
</gene>
<dbReference type="PANTHER" id="PTHR48111:SF4">
    <property type="entry name" value="DNA-BINDING DUAL TRANSCRIPTIONAL REGULATOR OMPR"/>
    <property type="match status" value="1"/>
</dbReference>
<dbReference type="InterPro" id="IPR016032">
    <property type="entry name" value="Sig_transdc_resp-reg_C-effctor"/>
</dbReference>
<keyword evidence="4 7" id="KW-0238">DNA-binding</keyword>
<evidence type="ECO:0000313" key="11">
    <source>
        <dbReference type="EMBL" id="SMH66016.1"/>
    </source>
</evidence>
<dbReference type="GO" id="GO:0006355">
    <property type="term" value="P:regulation of DNA-templated transcription"/>
    <property type="evidence" value="ECO:0007669"/>
    <property type="project" value="InterPro"/>
</dbReference>
<dbReference type="CDD" id="cd00383">
    <property type="entry name" value="trans_reg_C"/>
    <property type="match status" value="1"/>
</dbReference>
<dbReference type="Gene3D" id="3.40.50.2300">
    <property type="match status" value="1"/>
</dbReference>
<dbReference type="PROSITE" id="PS51755">
    <property type="entry name" value="OMPR_PHOB"/>
    <property type="match status" value="1"/>
</dbReference>
<reference evidence="10" key="2">
    <citation type="submission" date="2014-07" db="EMBL/GenBank/DDBJ databases">
        <title>Initial genome analysis of the psychrotolerant acidophile Acidithiobacillus ferrivorans CF27: insights into iron and sulfur oxidation pathways and into biofilm formation.</title>
        <authorList>
            <person name="Talla E."/>
            <person name="Hedrich S."/>
            <person name="Mangenot S."/>
            <person name="Ji B."/>
            <person name="Johnson D.B."/>
            <person name="Barbe V."/>
            <person name="Bonnefoy V."/>
        </authorList>
    </citation>
    <scope>NUCLEOTIDE SEQUENCE [LARGE SCALE GENOMIC DNA]</scope>
    <source>
        <strain evidence="10">CF27</strain>
    </source>
</reference>
<dbReference type="EMBL" id="CCCS020000037">
    <property type="protein sequence ID" value="CDQ10877.1"/>
    <property type="molecule type" value="Genomic_DNA"/>
</dbReference>
<proteinExistence type="predicted"/>
<dbReference type="InterPro" id="IPR001867">
    <property type="entry name" value="OmpR/PhoB-type_DNA-bd"/>
</dbReference>
<dbReference type="InterPro" id="IPR001789">
    <property type="entry name" value="Sig_transdc_resp-reg_receiver"/>
</dbReference>
<evidence type="ECO:0000256" key="3">
    <source>
        <dbReference type="ARBA" id="ARBA00023015"/>
    </source>
</evidence>
<feature type="DNA-binding region" description="OmpR/PhoB-type" evidence="7">
    <location>
        <begin position="133"/>
        <end position="233"/>
    </location>
</feature>
<evidence type="ECO:0000313" key="12">
    <source>
        <dbReference type="Proteomes" id="UP000193925"/>
    </source>
</evidence>
<organism evidence="10">
    <name type="scientific">Acidithiobacillus ferrivorans</name>
    <dbReference type="NCBI Taxonomy" id="160808"/>
    <lineage>
        <taxon>Bacteria</taxon>
        <taxon>Pseudomonadati</taxon>
        <taxon>Pseudomonadota</taxon>
        <taxon>Acidithiobacillia</taxon>
        <taxon>Acidithiobacillales</taxon>
        <taxon>Acidithiobacillaceae</taxon>
        <taxon>Acidithiobacillus</taxon>
    </lineage>
</organism>
<dbReference type="EMBL" id="LT841305">
    <property type="protein sequence ID" value="SMH66016.1"/>
    <property type="molecule type" value="Genomic_DNA"/>
</dbReference>